<feature type="compositionally biased region" description="Basic residues" evidence="1">
    <location>
        <begin position="20"/>
        <end position="41"/>
    </location>
</feature>
<feature type="region of interest" description="Disordered" evidence="1">
    <location>
        <begin position="1"/>
        <end position="41"/>
    </location>
</feature>
<sequence>MEVFHMKSKELPAVKTKPLSMKKRKKGCGCGRRKSKSDRQE</sequence>
<dbReference type="AlphaFoldDB" id="A0A150L8S5"/>
<accession>A0A150L8S5</accession>
<reference evidence="2 3" key="1">
    <citation type="submission" date="2016-01" db="EMBL/GenBank/DDBJ databases">
        <title>Draft Genome Sequences of Seven Thermophilic Sporeformers Isolated from Foods.</title>
        <authorList>
            <person name="Berendsen E.M."/>
            <person name="Wells-Bennik M.H."/>
            <person name="Krawcyk A.O."/>
            <person name="De Jong A."/>
            <person name="Holsappel S."/>
            <person name="Eijlander R.T."/>
            <person name="Kuipers O.P."/>
        </authorList>
    </citation>
    <scope>NUCLEOTIDE SEQUENCE [LARGE SCALE GENOMIC DNA]</scope>
    <source>
        <strain evidence="2 3">B4135</strain>
    </source>
</reference>
<evidence type="ECO:0000256" key="1">
    <source>
        <dbReference type="SAM" id="MobiDB-lite"/>
    </source>
</evidence>
<proteinExistence type="predicted"/>
<gene>
    <name evidence="2" type="ORF">B4135_0398</name>
</gene>
<dbReference type="EMBL" id="LQYT01000135">
    <property type="protein sequence ID" value="KYD08717.1"/>
    <property type="molecule type" value="Genomic_DNA"/>
</dbReference>
<evidence type="ECO:0000313" key="2">
    <source>
        <dbReference type="EMBL" id="KYD08717.1"/>
    </source>
</evidence>
<comment type="caution">
    <text evidence="2">The sequence shown here is derived from an EMBL/GenBank/DDBJ whole genome shotgun (WGS) entry which is preliminary data.</text>
</comment>
<name>A0A150L8S5_9BACI</name>
<dbReference type="Proteomes" id="UP000075683">
    <property type="component" value="Unassembled WGS sequence"/>
</dbReference>
<feature type="compositionally biased region" description="Basic and acidic residues" evidence="1">
    <location>
        <begin position="1"/>
        <end position="12"/>
    </location>
</feature>
<evidence type="ECO:0000313" key="3">
    <source>
        <dbReference type="Proteomes" id="UP000075683"/>
    </source>
</evidence>
<protein>
    <submittedName>
        <fullName evidence="2">Uncharacterized protein</fullName>
    </submittedName>
</protein>
<organism evidence="2 3">
    <name type="scientific">Caldibacillus debilis</name>
    <dbReference type="NCBI Taxonomy" id="301148"/>
    <lineage>
        <taxon>Bacteria</taxon>
        <taxon>Bacillati</taxon>
        <taxon>Bacillota</taxon>
        <taxon>Bacilli</taxon>
        <taxon>Bacillales</taxon>
        <taxon>Bacillaceae</taxon>
        <taxon>Caldibacillus</taxon>
    </lineage>
</organism>